<dbReference type="EMBL" id="DXBR01000100">
    <property type="protein sequence ID" value="HIZ40427.1"/>
    <property type="molecule type" value="Genomic_DNA"/>
</dbReference>
<dbReference type="Proteomes" id="UP000824049">
    <property type="component" value="Unassembled WGS sequence"/>
</dbReference>
<reference evidence="1" key="1">
    <citation type="journal article" date="2021" name="PeerJ">
        <title>Extensive microbial diversity within the chicken gut microbiome revealed by metagenomics and culture.</title>
        <authorList>
            <person name="Gilroy R."/>
            <person name="Ravi A."/>
            <person name="Getino M."/>
            <person name="Pursley I."/>
            <person name="Horton D.L."/>
            <person name="Alikhan N.F."/>
            <person name="Baker D."/>
            <person name="Gharbi K."/>
            <person name="Hall N."/>
            <person name="Watson M."/>
            <person name="Adriaenssens E.M."/>
            <person name="Foster-Nyarko E."/>
            <person name="Jarju S."/>
            <person name="Secka A."/>
            <person name="Antonio M."/>
            <person name="Oren A."/>
            <person name="Chaudhuri R.R."/>
            <person name="La Ragione R."/>
            <person name="Hildebrand F."/>
            <person name="Pallen M.J."/>
        </authorList>
    </citation>
    <scope>NUCLEOTIDE SEQUENCE</scope>
    <source>
        <strain evidence="1">CHK179-28034</strain>
    </source>
</reference>
<evidence type="ECO:0000313" key="2">
    <source>
        <dbReference type="Proteomes" id="UP000824049"/>
    </source>
</evidence>
<sequence>MAELRTYKDFADNSYAYFMFAYDNGQIFNEMGAMAQSICERYLKHLIAEYAEPENDSESDIKERALRSHNLRVLSNFLRHNMELPMSKTLVTSLNSVNGFYFSTRYPGEDSTTLTREELDECAEAIQLCKEYVEDTINQLGTTDN</sequence>
<dbReference type="AlphaFoldDB" id="A0A9D2END5"/>
<organism evidence="1 2">
    <name type="scientific">Candidatus Anaerobutyricum stercoris</name>
    <dbReference type="NCBI Taxonomy" id="2838457"/>
    <lineage>
        <taxon>Bacteria</taxon>
        <taxon>Bacillati</taxon>
        <taxon>Bacillota</taxon>
        <taxon>Clostridia</taxon>
        <taxon>Lachnospirales</taxon>
        <taxon>Lachnospiraceae</taxon>
        <taxon>Anaerobutyricum</taxon>
    </lineage>
</organism>
<accession>A0A9D2END5</accession>
<gene>
    <name evidence="1" type="ORF">H9968_11025</name>
</gene>
<evidence type="ECO:0000313" key="1">
    <source>
        <dbReference type="EMBL" id="HIZ40427.1"/>
    </source>
</evidence>
<reference evidence="1" key="2">
    <citation type="submission" date="2021-04" db="EMBL/GenBank/DDBJ databases">
        <authorList>
            <person name="Gilroy R."/>
        </authorList>
    </citation>
    <scope>NUCLEOTIDE SEQUENCE</scope>
    <source>
        <strain evidence="1">CHK179-28034</strain>
    </source>
</reference>
<name>A0A9D2END5_9FIRM</name>
<dbReference type="Gene3D" id="1.20.120.330">
    <property type="entry name" value="Nucleotidyltransferases domain 2"/>
    <property type="match status" value="1"/>
</dbReference>
<protein>
    <submittedName>
        <fullName evidence="1">HEPN domain-containing protein</fullName>
    </submittedName>
</protein>
<dbReference type="SUPFAM" id="SSF81593">
    <property type="entry name" value="Nucleotidyltransferase substrate binding subunit/domain"/>
    <property type="match status" value="1"/>
</dbReference>
<comment type="caution">
    <text evidence="1">The sequence shown here is derived from an EMBL/GenBank/DDBJ whole genome shotgun (WGS) entry which is preliminary data.</text>
</comment>
<proteinExistence type="predicted"/>